<accession>A0A1Z4GBY3</accession>
<reference evidence="2 3" key="1">
    <citation type="submission" date="2017-06" db="EMBL/GenBank/DDBJ databases">
        <title>Genome sequencing of cyanobaciteial culture collection at National Institute for Environmental Studies (NIES).</title>
        <authorList>
            <person name="Hirose Y."/>
            <person name="Shimura Y."/>
            <person name="Fujisawa T."/>
            <person name="Nakamura Y."/>
            <person name="Kawachi M."/>
        </authorList>
    </citation>
    <scope>NUCLEOTIDE SEQUENCE [LARGE SCALE GENOMIC DNA]</scope>
    <source>
        <strain evidence="2 3">NIES-21</strain>
    </source>
</reference>
<dbReference type="OrthoDB" id="487655at2"/>
<name>A0A1Z4GBY3_9CYAN</name>
<keyword evidence="1" id="KW-1133">Transmembrane helix</keyword>
<keyword evidence="1" id="KW-0812">Transmembrane</keyword>
<keyword evidence="1" id="KW-0472">Membrane</keyword>
<sequence length="91" mass="10903">MNYFSRIAVSLGAIAAFILPLHYWVYLPITEHSNYQQYLKRKSAIEQYVKRMEYHCHKIFTPEKEYRCEKFNEAQESDNFQISPPGKPIKK</sequence>
<evidence type="ECO:0000313" key="2">
    <source>
        <dbReference type="EMBL" id="BAY15020.1"/>
    </source>
</evidence>
<protein>
    <submittedName>
        <fullName evidence="2">Uncharacterized protein</fullName>
    </submittedName>
</protein>
<feature type="transmembrane region" description="Helical" evidence="1">
    <location>
        <begin position="7"/>
        <end position="26"/>
    </location>
</feature>
<organism evidence="2 3">
    <name type="scientific">Anabaenopsis circularis NIES-21</name>
    <dbReference type="NCBI Taxonomy" id="1085406"/>
    <lineage>
        <taxon>Bacteria</taxon>
        <taxon>Bacillati</taxon>
        <taxon>Cyanobacteriota</taxon>
        <taxon>Cyanophyceae</taxon>
        <taxon>Nostocales</taxon>
        <taxon>Nodulariaceae</taxon>
        <taxon>Anabaenopsis</taxon>
    </lineage>
</organism>
<keyword evidence="3" id="KW-1185">Reference proteome</keyword>
<gene>
    <name evidence="2" type="ORF">NIES21_08060</name>
</gene>
<proteinExistence type="predicted"/>
<evidence type="ECO:0000313" key="3">
    <source>
        <dbReference type="Proteomes" id="UP000218287"/>
    </source>
</evidence>
<dbReference type="Proteomes" id="UP000218287">
    <property type="component" value="Chromosome"/>
</dbReference>
<dbReference type="AlphaFoldDB" id="A0A1Z4GBY3"/>
<dbReference type="EMBL" id="AP018174">
    <property type="protein sequence ID" value="BAY15020.1"/>
    <property type="molecule type" value="Genomic_DNA"/>
</dbReference>
<evidence type="ECO:0000256" key="1">
    <source>
        <dbReference type="SAM" id="Phobius"/>
    </source>
</evidence>